<feature type="compositionally biased region" description="Basic and acidic residues" evidence="1">
    <location>
        <begin position="20"/>
        <end position="29"/>
    </location>
</feature>
<dbReference type="EMBL" id="BMVP01000028">
    <property type="protein sequence ID" value="GHB85470.1"/>
    <property type="molecule type" value="Genomic_DNA"/>
</dbReference>
<gene>
    <name evidence="2" type="ORF">GCM10010347_65510</name>
</gene>
<accession>A0ABQ3F5J0</accession>
<feature type="region of interest" description="Disordered" evidence="1">
    <location>
        <begin position="1"/>
        <end position="29"/>
    </location>
</feature>
<organism evidence="2 3">
    <name type="scientific">Streptomyces cirratus</name>
    <dbReference type="NCBI Taxonomy" id="68187"/>
    <lineage>
        <taxon>Bacteria</taxon>
        <taxon>Bacillati</taxon>
        <taxon>Actinomycetota</taxon>
        <taxon>Actinomycetes</taxon>
        <taxon>Kitasatosporales</taxon>
        <taxon>Streptomycetaceae</taxon>
        <taxon>Streptomyces</taxon>
    </lineage>
</organism>
<protein>
    <submittedName>
        <fullName evidence="2">Uncharacterized protein</fullName>
    </submittedName>
</protein>
<evidence type="ECO:0000256" key="1">
    <source>
        <dbReference type="SAM" id="MobiDB-lite"/>
    </source>
</evidence>
<keyword evidence="3" id="KW-1185">Reference proteome</keyword>
<dbReference type="Proteomes" id="UP000642673">
    <property type="component" value="Unassembled WGS sequence"/>
</dbReference>
<reference evidence="3" key="1">
    <citation type="journal article" date="2019" name="Int. J. Syst. Evol. Microbiol.">
        <title>The Global Catalogue of Microorganisms (GCM) 10K type strain sequencing project: providing services to taxonomists for standard genome sequencing and annotation.</title>
        <authorList>
            <consortium name="The Broad Institute Genomics Platform"/>
            <consortium name="The Broad Institute Genome Sequencing Center for Infectious Disease"/>
            <person name="Wu L."/>
            <person name="Ma J."/>
        </authorList>
    </citation>
    <scope>NUCLEOTIDE SEQUENCE [LARGE SCALE GENOMIC DNA]</scope>
    <source>
        <strain evidence="3">JCM 4738</strain>
    </source>
</reference>
<proteinExistence type="predicted"/>
<sequence>MFTEWFPSNPHHTCAGPEILRTRPSSDRTRADAELWLPVEPAHG</sequence>
<name>A0ABQ3F5J0_9ACTN</name>
<comment type="caution">
    <text evidence="2">The sequence shown here is derived from an EMBL/GenBank/DDBJ whole genome shotgun (WGS) entry which is preliminary data.</text>
</comment>
<evidence type="ECO:0000313" key="3">
    <source>
        <dbReference type="Proteomes" id="UP000642673"/>
    </source>
</evidence>
<evidence type="ECO:0000313" key="2">
    <source>
        <dbReference type="EMBL" id="GHB85470.1"/>
    </source>
</evidence>